<organism evidence="3 4">
    <name type="scientific">Mycolicibacterium duvalii</name>
    <dbReference type="NCBI Taxonomy" id="39688"/>
    <lineage>
        <taxon>Bacteria</taxon>
        <taxon>Bacillati</taxon>
        <taxon>Actinomycetota</taxon>
        <taxon>Actinomycetes</taxon>
        <taxon>Mycobacteriales</taxon>
        <taxon>Mycobacteriaceae</taxon>
        <taxon>Mycolicibacterium</taxon>
    </lineage>
</organism>
<feature type="region of interest" description="Disordered" evidence="1">
    <location>
        <begin position="23"/>
        <end position="58"/>
    </location>
</feature>
<feature type="compositionally biased region" description="Low complexity" evidence="1">
    <location>
        <begin position="26"/>
        <end position="58"/>
    </location>
</feature>
<keyword evidence="2" id="KW-0732">Signal</keyword>
<evidence type="ECO:0000313" key="4">
    <source>
        <dbReference type="Proteomes" id="UP000467006"/>
    </source>
</evidence>
<dbReference type="Proteomes" id="UP000467006">
    <property type="component" value="Chromosome"/>
</dbReference>
<evidence type="ECO:0000256" key="1">
    <source>
        <dbReference type="SAM" id="MobiDB-lite"/>
    </source>
</evidence>
<dbReference type="AlphaFoldDB" id="A0A7I7JY22"/>
<dbReference type="EMBL" id="AP022563">
    <property type="protein sequence ID" value="BBX16228.1"/>
    <property type="molecule type" value="Genomic_DNA"/>
</dbReference>
<evidence type="ECO:0000256" key="2">
    <source>
        <dbReference type="SAM" id="SignalP"/>
    </source>
</evidence>
<proteinExistence type="predicted"/>
<dbReference type="RefSeq" id="WP_098002595.1">
    <property type="nucleotide sequence ID" value="NZ_AP022563.1"/>
</dbReference>
<dbReference type="OrthoDB" id="4539803at2"/>
<dbReference type="PROSITE" id="PS51257">
    <property type="entry name" value="PROKAR_LIPOPROTEIN"/>
    <property type="match status" value="1"/>
</dbReference>
<sequence>MRIAVLLALGLLTAACSQSVGGQAESSSSVTSDSAAPPSVTSASPTVSPPSAARPAVPADDASIAEVISWVEDGAPADPAGFHVAFRDGVTTELGDEVAFTASAGTPLTTTQCVTDQALLCLLELDDPPPRPAGAEGAWKPGWISYPGTSVQVGSLRADPGPFGAGSGPRLDDGQSLAFGDNRCRADTAALICVNYAHRTAVRLSAEGVIPYGCLQPAPTPPDAAALYRC</sequence>
<feature type="signal peptide" evidence="2">
    <location>
        <begin position="1"/>
        <end position="19"/>
    </location>
</feature>
<name>A0A7I7JY22_9MYCO</name>
<accession>A0A7I7JY22</accession>
<evidence type="ECO:0000313" key="3">
    <source>
        <dbReference type="EMBL" id="BBX16228.1"/>
    </source>
</evidence>
<dbReference type="KEGG" id="mdu:MDUV_10880"/>
<feature type="chain" id="PRO_5043736409" evidence="2">
    <location>
        <begin position="20"/>
        <end position="230"/>
    </location>
</feature>
<reference evidence="3 4" key="1">
    <citation type="journal article" date="2019" name="Emerg. Microbes Infect.">
        <title>Comprehensive subspecies identification of 175 nontuberculous mycobacteria species based on 7547 genomic profiles.</title>
        <authorList>
            <person name="Matsumoto Y."/>
            <person name="Kinjo T."/>
            <person name="Motooka D."/>
            <person name="Nabeya D."/>
            <person name="Jung N."/>
            <person name="Uechi K."/>
            <person name="Horii T."/>
            <person name="Iida T."/>
            <person name="Fujita J."/>
            <person name="Nakamura S."/>
        </authorList>
    </citation>
    <scope>NUCLEOTIDE SEQUENCE [LARGE SCALE GENOMIC DNA]</scope>
    <source>
        <strain evidence="3 4">JCM 6396</strain>
    </source>
</reference>
<gene>
    <name evidence="3" type="primary">lppI</name>
    <name evidence="3" type="ORF">MDUV_10880</name>
</gene>
<keyword evidence="4" id="KW-1185">Reference proteome</keyword>
<protein>
    <submittedName>
        <fullName evidence="3">Uncharacterized protein</fullName>
    </submittedName>
</protein>